<dbReference type="EMBL" id="CAJVPV010003039">
    <property type="protein sequence ID" value="CAG8542213.1"/>
    <property type="molecule type" value="Genomic_DNA"/>
</dbReference>
<comment type="caution">
    <text evidence="5">The sequence shown here is derived from an EMBL/GenBank/DDBJ whole genome shotgun (WGS) entry which is preliminary data.</text>
</comment>
<evidence type="ECO:0000256" key="2">
    <source>
        <dbReference type="ARBA" id="ARBA00009072"/>
    </source>
</evidence>
<gene>
    <name evidence="5" type="ORF">AMORRO_LOCUS5182</name>
</gene>
<accession>A0A9N9ATZ7</accession>
<dbReference type="AlphaFoldDB" id="A0A9N9ATZ7"/>
<evidence type="ECO:0000256" key="1">
    <source>
        <dbReference type="ARBA" id="ARBA00004123"/>
    </source>
</evidence>
<dbReference type="PANTHER" id="PTHR12940:SF0">
    <property type="entry name" value="SPLICING FACTOR ESS-2 HOMOLOG"/>
    <property type="match status" value="1"/>
</dbReference>
<dbReference type="OrthoDB" id="19679at2759"/>
<dbReference type="Pfam" id="PF09751">
    <property type="entry name" value="Es2"/>
    <property type="match status" value="1"/>
</dbReference>
<evidence type="ECO:0000313" key="6">
    <source>
        <dbReference type="Proteomes" id="UP000789342"/>
    </source>
</evidence>
<keyword evidence="6" id="KW-1185">Reference proteome</keyword>
<comment type="subcellular location">
    <subcellularLocation>
        <location evidence="1">Nucleus</location>
    </subcellularLocation>
</comment>
<protein>
    <submittedName>
        <fullName evidence="5">2945_t:CDS:1</fullName>
    </submittedName>
</protein>
<dbReference type="Proteomes" id="UP000789342">
    <property type="component" value="Unassembled WGS sequence"/>
</dbReference>
<organism evidence="5 6">
    <name type="scientific">Acaulospora morrowiae</name>
    <dbReference type="NCBI Taxonomy" id="94023"/>
    <lineage>
        <taxon>Eukaryota</taxon>
        <taxon>Fungi</taxon>
        <taxon>Fungi incertae sedis</taxon>
        <taxon>Mucoromycota</taxon>
        <taxon>Glomeromycotina</taxon>
        <taxon>Glomeromycetes</taxon>
        <taxon>Diversisporales</taxon>
        <taxon>Acaulosporaceae</taxon>
        <taxon>Acaulospora</taxon>
    </lineage>
</organism>
<keyword evidence="3" id="KW-0539">Nucleus</keyword>
<evidence type="ECO:0000256" key="4">
    <source>
        <dbReference type="SAM" id="MobiDB-lite"/>
    </source>
</evidence>
<dbReference type="PANTHER" id="PTHR12940">
    <property type="entry name" value="ES-2 PROTEIN - RELATED"/>
    <property type="match status" value="1"/>
</dbReference>
<evidence type="ECO:0000256" key="3">
    <source>
        <dbReference type="ARBA" id="ARBA00023242"/>
    </source>
</evidence>
<dbReference type="GO" id="GO:0071013">
    <property type="term" value="C:catalytic step 2 spliceosome"/>
    <property type="evidence" value="ECO:0007669"/>
    <property type="project" value="TreeGrafter"/>
</dbReference>
<comment type="similarity">
    <text evidence="2">Belongs to the ESS2 family.</text>
</comment>
<reference evidence="5" key="1">
    <citation type="submission" date="2021-06" db="EMBL/GenBank/DDBJ databases">
        <authorList>
            <person name="Kallberg Y."/>
            <person name="Tangrot J."/>
            <person name="Rosling A."/>
        </authorList>
    </citation>
    <scope>NUCLEOTIDE SEQUENCE</scope>
    <source>
        <strain evidence="5">CL551</strain>
    </source>
</reference>
<dbReference type="InterPro" id="IPR019148">
    <property type="entry name" value="Nuclear_protein_DGCR14_ESS-2"/>
</dbReference>
<evidence type="ECO:0000313" key="5">
    <source>
        <dbReference type="EMBL" id="CAG8542213.1"/>
    </source>
</evidence>
<feature type="region of interest" description="Disordered" evidence="4">
    <location>
        <begin position="83"/>
        <end position="102"/>
    </location>
</feature>
<name>A0A9N9ATZ7_9GLOM</name>
<proteinExistence type="inferred from homology"/>
<sequence length="137" mass="15092">MALTPSNNNKALVLQTPSVETTIKPKQEVLDEDTYTEALSGIIKRDFFPSLLTLEAQHDYVDALGTNNPDLIIEATRKLNGLTTPTMKTPVTSGSRGDWDTPVSNVFKVPAPKKYNENLSLDAFQAKYTSEDNASYP</sequence>
<feature type="compositionally biased region" description="Polar residues" evidence="4">
    <location>
        <begin position="83"/>
        <end position="95"/>
    </location>
</feature>